<feature type="compositionally biased region" description="Acidic residues" evidence="1">
    <location>
        <begin position="87"/>
        <end position="96"/>
    </location>
</feature>
<gene>
    <name evidence="2" type="ORF">PoB_002389400</name>
</gene>
<feature type="compositionally biased region" description="Basic and acidic residues" evidence="1">
    <location>
        <begin position="45"/>
        <end position="58"/>
    </location>
</feature>
<feature type="compositionally biased region" description="Polar residues" evidence="1">
    <location>
        <begin position="33"/>
        <end position="42"/>
    </location>
</feature>
<organism evidence="2 3">
    <name type="scientific">Plakobranchus ocellatus</name>
    <dbReference type="NCBI Taxonomy" id="259542"/>
    <lineage>
        <taxon>Eukaryota</taxon>
        <taxon>Metazoa</taxon>
        <taxon>Spiralia</taxon>
        <taxon>Lophotrochozoa</taxon>
        <taxon>Mollusca</taxon>
        <taxon>Gastropoda</taxon>
        <taxon>Heterobranchia</taxon>
        <taxon>Euthyneura</taxon>
        <taxon>Panpulmonata</taxon>
        <taxon>Sacoglossa</taxon>
        <taxon>Placobranchoidea</taxon>
        <taxon>Plakobranchidae</taxon>
        <taxon>Plakobranchus</taxon>
    </lineage>
</organism>
<evidence type="ECO:0000313" key="2">
    <source>
        <dbReference type="EMBL" id="GFN97388.1"/>
    </source>
</evidence>
<evidence type="ECO:0000313" key="3">
    <source>
        <dbReference type="Proteomes" id="UP000735302"/>
    </source>
</evidence>
<reference evidence="2 3" key="1">
    <citation type="journal article" date="2021" name="Elife">
        <title>Chloroplast acquisition without the gene transfer in kleptoplastic sea slugs, Plakobranchus ocellatus.</title>
        <authorList>
            <person name="Maeda T."/>
            <person name="Takahashi S."/>
            <person name="Yoshida T."/>
            <person name="Shimamura S."/>
            <person name="Takaki Y."/>
            <person name="Nagai Y."/>
            <person name="Toyoda A."/>
            <person name="Suzuki Y."/>
            <person name="Arimoto A."/>
            <person name="Ishii H."/>
            <person name="Satoh N."/>
            <person name="Nishiyama T."/>
            <person name="Hasebe M."/>
            <person name="Maruyama T."/>
            <person name="Minagawa J."/>
            <person name="Obokata J."/>
            <person name="Shigenobu S."/>
        </authorList>
    </citation>
    <scope>NUCLEOTIDE SEQUENCE [LARGE SCALE GENOMIC DNA]</scope>
</reference>
<dbReference type="AlphaFoldDB" id="A0AAV3ZU22"/>
<feature type="compositionally biased region" description="Basic and acidic residues" evidence="1">
    <location>
        <begin position="74"/>
        <end position="86"/>
    </location>
</feature>
<evidence type="ECO:0000256" key="1">
    <source>
        <dbReference type="SAM" id="MobiDB-lite"/>
    </source>
</evidence>
<comment type="caution">
    <text evidence="2">The sequence shown here is derived from an EMBL/GenBank/DDBJ whole genome shotgun (WGS) entry which is preliminary data.</text>
</comment>
<dbReference type="Proteomes" id="UP000735302">
    <property type="component" value="Unassembled WGS sequence"/>
</dbReference>
<accession>A0AAV3ZU22</accession>
<sequence length="114" mass="13039">MTLELPWDSPKLEVTIHKQVTITTQIDVQNRPWQTKGLANSKNLKHPEPKVRNGETGKRLMSANIWHVDDDDVDKSGVNDDDHDDHNDDDEDDDNSECIKNLCKASIQHSDLRL</sequence>
<protein>
    <submittedName>
        <fullName evidence="2">Uncharacterized protein</fullName>
    </submittedName>
</protein>
<keyword evidence="3" id="KW-1185">Reference proteome</keyword>
<proteinExistence type="predicted"/>
<name>A0AAV3ZU22_9GAST</name>
<dbReference type="EMBL" id="BLXT01002759">
    <property type="protein sequence ID" value="GFN97388.1"/>
    <property type="molecule type" value="Genomic_DNA"/>
</dbReference>
<feature type="region of interest" description="Disordered" evidence="1">
    <location>
        <begin position="33"/>
        <end position="96"/>
    </location>
</feature>